<dbReference type="OrthoDB" id="1751323at2759"/>
<evidence type="ECO:0000313" key="1">
    <source>
        <dbReference type="Proteomes" id="UP000515123"/>
    </source>
</evidence>
<keyword evidence="1" id="KW-1185">Reference proteome</keyword>
<protein>
    <submittedName>
        <fullName evidence="2">Serine/threonine-protein kinase CTR1-like</fullName>
    </submittedName>
</protein>
<dbReference type="AlphaFoldDB" id="A0A6P5G7H1"/>
<reference evidence="2" key="2">
    <citation type="submission" date="2025-08" db="UniProtKB">
        <authorList>
            <consortium name="RefSeq"/>
        </authorList>
    </citation>
    <scope>IDENTIFICATION</scope>
    <source>
        <tissue evidence="2">Leaf</tissue>
    </source>
</reference>
<reference evidence="1" key="1">
    <citation type="journal article" date="2015" name="Nat. Genet.">
        <title>The pineapple genome and the evolution of CAM photosynthesis.</title>
        <authorList>
            <person name="Ming R."/>
            <person name="VanBuren R."/>
            <person name="Wai C.M."/>
            <person name="Tang H."/>
            <person name="Schatz M.C."/>
            <person name="Bowers J.E."/>
            <person name="Lyons E."/>
            <person name="Wang M.L."/>
            <person name="Chen J."/>
            <person name="Biggers E."/>
            <person name="Zhang J."/>
            <person name="Huang L."/>
            <person name="Zhang L."/>
            <person name="Miao W."/>
            <person name="Zhang J."/>
            <person name="Ye Z."/>
            <person name="Miao C."/>
            <person name="Lin Z."/>
            <person name="Wang H."/>
            <person name="Zhou H."/>
            <person name="Yim W.C."/>
            <person name="Priest H.D."/>
            <person name="Zheng C."/>
            <person name="Woodhouse M."/>
            <person name="Edger P.P."/>
            <person name="Guyot R."/>
            <person name="Guo H.B."/>
            <person name="Guo H."/>
            <person name="Zheng G."/>
            <person name="Singh R."/>
            <person name="Sharma A."/>
            <person name="Min X."/>
            <person name="Zheng Y."/>
            <person name="Lee H."/>
            <person name="Gurtowski J."/>
            <person name="Sedlazeck F.J."/>
            <person name="Harkess A."/>
            <person name="McKain M.R."/>
            <person name="Liao Z."/>
            <person name="Fang J."/>
            <person name="Liu J."/>
            <person name="Zhang X."/>
            <person name="Zhang Q."/>
            <person name="Hu W."/>
            <person name="Qin Y."/>
            <person name="Wang K."/>
            <person name="Chen L.Y."/>
            <person name="Shirley N."/>
            <person name="Lin Y.R."/>
            <person name="Liu L.Y."/>
            <person name="Hernandez A.G."/>
            <person name="Wright C.L."/>
            <person name="Bulone V."/>
            <person name="Tuskan G.A."/>
            <person name="Heath K."/>
            <person name="Zee F."/>
            <person name="Moore P.H."/>
            <person name="Sunkar R."/>
            <person name="Leebens-Mack J.H."/>
            <person name="Mockler T."/>
            <person name="Bennetzen J.L."/>
            <person name="Freeling M."/>
            <person name="Sankoff D."/>
            <person name="Paterson A.H."/>
            <person name="Zhu X."/>
            <person name="Yang X."/>
            <person name="Smith J.A."/>
            <person name="Cushman J.C."/>
            <person name="Paull R.E."/>
            <person name="Yu Q."/>
        </authorList>
    </citation>
    <scope>NUCLEOTIDE SEQUENCE [LARGE SCALE GENOMIC DNA]</scope>
    <source>
        <strain evidence="1">cv. F153</strain>
    </source>
</reference>
<organism evidence="1 2">
    <name type="scientific">Ananas comosus</name>
    <name type="common">Pineapple</name>
    <name type="synonym">Ananas ananas</name>
    <dbReference type="NCBI Taxonomy" id="4615"/>
    <lineage>
        <taxon>Eukaryota</taxon>
        <taxon>Viridiplantae</taxon>
        <taxon>Streptophyta</taxon>
        <taxon>Embryophyta</taxon>
        <taxon>Tracheophyta</taxon>
        <taxon>Spermatophyta</taxon>
        <taxon>Magnoliopsida</taxon>
        <taxon>Liliopsida</taxon>
        <taxon>Poales</taxon>
        <taxon>Bromeliaceae</taxon>
        <taxon>Bromelioideae</taxon>
        <taxon>Ananas</taxon>
    </lineage>
</organism>
<dbReference type="GeneID" id="109719425"/>
<dbReference type="Proteomes" id="UP000515123">
    <property type="component" value="Linkage group 1"/>
</dbReference>
<name>A0A6P5G7H1_ANACO</name>
<sequence length="149" mass="15909">MEIPGRRSAYSLLSQFPDEPTPLASSSEWGLRITFAAGLQRQSSGSSFGESSLSGDYYALATVAMEGRPKEGSGSASSAVAKSWAQQAEETYPLQLALALRLCSDASTASDPNILDPGGHIFPAEILPTESLSHRFWVRTCTPFVLPLV</sequence>
<evidence type="ECO:0000313" key="2">
    <source>
        <dbReference type="RefSeq" id="XP_020101728.1"/>
    </source>
</evidence>
<gene>
    <name evidence="2" type="primary">LOC109719425</name>
</gene>
<dbReference type="RefSeq" id="XP_020101728.1">
    <property type="nucleotide sequence ID" value="XM_020246139.1"/>
</dbReference>
<accession>A0A6P5G7H1</accession>
<proteinExistence type="predicted"/>